<dbReference type="InterPro" id="IPR009081">
    <property type="entry name" value="PP-bd_ACP"/>
</dbReference>
<reference evidence="6 7" key="1">
    <citation type="submission" date="2019-08" db="EMBL/GenBank/DDBJ databases">
        <title>Archangium and Cystobacter genomes.</title>
        <authorList>
            <person name="Chen I.-C.K."/>
            <person name="Wielgoss S."/>
        </authorList>
    </citation>
    <scope>NUCLEOTIDE SEQUENCE [LARGE SCALE GENOMIC DNA]</scope>
    <source>
        <strain evidence="6 7">Cbm 6</strain>
    </source>
</reference>
<dbReference type="Gene3D" id="1.10.10.1830">
    <property type="entry name" value="Non-ribosomal peptide synthase, adenylation domain"/>
    <property type="match status" value="1"/>
</dbReference>
<dbReference type="InterPro" id="IPR057737">
    <property type="entry name" value="Condensation_MtbB-like"/>
</dbReference>
<evidence type="ECO:0000256" key="4">
    <source>
        <dbReference type="SAM" id="MobiDB-lite"/>
    </source>
</evidence>
<dbReference type="Pfam" id="PF00501">
    <property type="entry name" value="AMP-binding"/>
    <property type="match status" value="1"/>
</dbReference>
<dbReference type="Gene3D" id="3.40.50.980">
    <property type="match status" value="2"/>
</dbReference>
<dbReference type="Gene3D" id="3.30.559.10">
    <property type="entry name" value="Chloramphenicol acetyltransferase-like domain"/>
    <property type="match status" value="1"/>
</dbReference>
<keyword evidence="7" id="KW-1185">Reference proteome</keyword>
<dbReference type="PROSITE" id="PS50075">
    <property type="entry name" value="CARRIER"/>
    <property type="match status" value="1"/>
</dbReference>
<dbReference type="Pfam" id="PF00881">
    <property type="entry name" value="Nitroreductase"/>
    <property type="match status" value="1"/>
</dbReference>
<dbReference type="Gene3D" id="2.30.38.10">
    <property type="entry name" value="Luciferase, Domain 3"/>
    <property type="match status" value="1"/>
</dbReference>
<dbReference type="Gene3D" id="1.10.1200.10">
    <property type="entry name" value="ACP-like"/>
    <property type="match status" value="1"/>
</dbReference>
<evidence type="ECO:0000259" key="5">
    <source>
        <dbReference type="PROSITE" id="PS50075"/>
    </source>
</evidence>
<proteinExistence type="predicted"/>
<feature type="domain" description="Carrier" evidence="5">
    <location>
        <begin position="1303"/>
        <end position="1378"/>
    </location>
</feature>
<dbReference type="Gene3D" id="3.40.109.10">
    <property type="entry name" value="NADH Oxidase"/>
    <property type="match status" value="1"/>
</dbReference>
<dbReference type="PROSITE" id="PS00455">
    <property type="entry name" value="AMP_BINDING"/>
    <property type="match status" value="1"/>
</dbReference>
<evidence type="ECO:0000313" key="6">
    <source>
        <dbReference type="EMBL" id="WNG46912.1"/>
    </source>
</evidence>
<dbReference type="InterPro" id="IPR044894">
    <property type="entry name" value="TubC_N_sf"/>
</dbReference>
<dbReference type="InterPro" id="IPR020845">
    <property type="entry name" value="AMP-binding_CS"/>
</dbReference>
<dbReference type="InterPro" id="IPR010071">
    <property type="entry name" value="AA_adenyl_dom"/>
</dbReference>
<dbReference type="PANTHER" id="PTHR45527:SF10">
    <property type="entry name" value="PYOCHELIN SYNTHASE PCHF"/>
    <property type="match status" value="1"/>
</dbReference>
<evidence type="ECO:0000256" key="2">
    <source>
        <dbReference type="ARBA" id="ARBA00022553"/>
    </source>
</evidence>
<name>A0ABY9WVS1_9BACT</name>
<evidence type="ECO:0000256" key="1">
    <source>
        <dbReference type="ARBA" id="ARBA00022450"/>
    </source>
</evidence>
<feature type="region of interest" description="Disordered" evidence="4">
    <location>
        <begin position="987"/>
        <end position="1007"/>
    </location>
</feature>
<dbReference type="Proteomes" id="UP001611383">
    <property type="component" value="Chromosome"/>
</dbReference>
<dbReference type="RefSeq" id="WP_395823779.1">
    <property type="nucleotide sequence ID" value="NZ_CP043494.1"/>
</dbReference>
<dbReference type="InterPro" id="IPR000873">
    <property type="entry name" value="AMP-dep_synth/lig_dom"/>
</dbReference>
<dbReference type="SUPFAM" id="SSF55469">
    <property type="entry name" value="FMN-dependent nitroreductase-like"/>
    <property type="match status" value="1"/>
</dbReference>
<dbReference type="Pfam" id="PF18563">
    <property type="entry name" value="TubC_N"/>
    <property type="match status" value="1"/>
</dbReference>
<dbReference type="InterPro" id="IPR041464">
    <property type="entry name" value="TubC_N"/>
</dbReference>
<dbReference type="SUPFAM" id="SSF56801">
    <property type="entry name" value="Acetyl-CoA synthetase-like"/>
    <property type="match status" value="1"/>
</dbReference>
<organism evidence="6 7">
    <name type="scientific">Archangium minus</name>
    <dbReference type="NCBI Taxonomy" id="83450"/>
    <lineage>
        <taxon>Bacteria</taxon>
        <taxon>Pseudomonadati</taxon>
        <taxon>Myxococcota</taxon>
        <taxon>Myxococcia</taxon>
        <taxon>Myxococcales</taxon>
        <taxon>Cystobacterineae</taxon>
        <taxon>Archangiaceae</taxon>
        <taxon>Archangium</taxon>
    </lineage>
</organism>
<dbReference type="SUPFAM" id="SSF47336">
    <property type="entry name" value="ACP-like"/>
    <property type="match status" value="1"/>
</dbReference>
<dbReference type="SMART" id="SM00823">
    <property type="entry name" value="PKS_PP"/>
    <property type="match status" value="1"/>
</dbReference>
<evidence type="ECO:0000256" key="3">
    <source>
        <dbReference type="ARBA" id="ARBA00022598"/>
    </source>
</evidence>
<dbReference type="Gene3D" id="3.30.559.30">
    <property type="entry name" value="Nonribosomal peptide synthetase, condensation domain"/>
    <property type="match status" value="1"/>
</dbReference>
<dbReference type="InterPro" id="IPR001242">
    <property type="entry name" value="Condensation_dom"/>
</dbReference>
<dbReference type="Pfam" id="PF00668">
    <property type="entry name" value="Condensation"/>
    <property type="match status" value="1"/>
</dbReference>
<dbReference type="EMBL" id="CP043494">
    <property type="protein sequence ID" value="WNG46912.1"/>
    <property type="molecule type" value="Genomic_DNA"/>
</dbReference>
<dbReference type="NCBIfam" id="TIGR01733">
    <property type="entry name" value="AA-adenyl-dom"/>
    <property type="match status" value="1"/>
</dbReference>
<dbReference type="SUPFAM" id="SSF52777">
    <property type="entry name" value="CoA-dependent acyltransferases"/>
    <property type="match status" value="2"/>
</dbReference>
<keyword evidence="2" id="KW-0597">Phosphoprotein</keyword>
<keyword evidence="1" id="KW-0596">Phosphopantetheine</keyword>
<keyword evidence="3" id="KW-0436">Ligase</keyword>
<dbReference type="InterPro" id="IPR029479">
    <property type="entry name" value="Nitroreductase"/>
</dbReference>
<dbReference type="InterPro" id="IPR045851">
    <property type="entry name" value="AMP-bd_C_sf"/>
</dbReference>
<dbReference type="InterPro" id="IPR036736">
    <property type="entry name" value="ACP-like_sf"/>
</dbReference>
<protein>
    <submittedName>
        <fullName evidence="6">Amino acid adenylation domain-containing protein</fullName>
    </submittedName>
</protein>
<dbReference type="InterPro" id="IPR020806">
    <property type="entry name" value="PKS_PP-bd"/>
</dbReference>
<dbReference type="InterPro" id="IPR000415">
    <property type="entry name" value="Nitroreductase-like"/>
</dbReference>
<feature type="region of interest" description="Disordered" evidence="4">
    <location>
        <begin position="1378"/>
        <end position="1403"/>
    </location>
</feature>
<dbReference type="PANTHER" id="PTHR45527">
    <property type="entry name" value="NONRIBOSOMAL PEPTIDE SYNTHETASE"/>
    <property type="match status" value="1"/>
</dbReference>
<dbReference type="Pfam" id="PF00550">
    <property type="entry name" value="PP-binding"/>
    <property type="match status" value="1"/>
</dbReference>
<evidence type="ECO:0000313" key="7">
    <source>
        <dbReference type="Proteomes" id="UP001611383"/>
    </source>
</evidence>
<sequence>MSIQVLLSELARRGIQLSLVEGQIDVRAPKGALTPELRNELARGKEELLAVMRARAGGGERQLPQLVPDPAHRYEPFPLTDIQQAYWIGRSAAYDLGDISIHLYTELDAVGLDLERLERAWNAAVARHDMLRAVILPDGRQQILPEVPRYSIAVKDLRGRAASEVEAELAEARERLSHQVFQADQWPTFEVSATRMDGDRIRVHVSVDLLHVDGGSLLLLNQDWIQLYLNPDKALPPLELSYRDYVLAEQALHETELYRRSMDYWRERVKALPPAPELPLAKKPGSHGSTRFTRRDGRLSPELWSRVMARCTALGLTPSAVLMAAYAEVLAAWSRNPRLTLNVTLFNRLPLHPQVNSLLGDFTSMILLGVDGSVSEPLVSRVQRLQEQLWTDLEHRYVSGVQVLRELARYNGTEAGGMPVVFTSLLSLGAQGYRPPVTSWKALGEVAFSLTQTPQVWLDNQVFEEEGALVYHWDAVEALFPPGMLDAMFAAWNELLLRLATREEAWSELRAQRVLPPSEQLSAREALNATSAPIPDKSLPQLLAEQAALRPQHRAVVSSSKVLTYEELTRRAFHLGQRLASLGARTDAPVAVVMEKGWEQVVAVYAIHSAGAPYLPVDPEVPPERLRYLLQQGEVRLVLTQPQLDARLSWPEGVQRLLVEDGPVPEPVAPAALPRSNDLAYVLYTSGSTGLPKGVMIEHRSVVNRILDINTRFSVGPEDKALGLTALHHDLSVYDLFGVLAAGATLVIPDADKVKDPSHQAEWMAREGVTFWNSVPAFLEMLVDHLEQSPDAAVPSALRKVILAGDWIPVTLPERLRAKVPEVRIIASGGPTETTVWDIWYEVGAVDPAWPSIPYGKPLANARYHVLNELLEPCPVWVPGQLYIGGVGLARGYWRDAEKTRASFITHPRTGERLYKSGDLGRWLPDGNIEFLGRVDFQVKINGQRIELGEIETTLTQHPRVRNAIALVAGGEQGKKHLVAYVVADEQPKEPEKAETPAALDPAQGGGMGPSMLTDPVQRLEFKLAKRGVRKVEPGEEVVELPPPAIDESLYALRRSHREFPKPVTVEQLGRLLQSLVSIEAGGLSKYRYPSAGGLYPVRLYVSVEPGRVEGLPGGVYYHHPVQHRLVRVSGEALGQEIHAPANKAMAAQAAFTVFLVGHLEAIAPMYGPMAKDFCLLEAGYMGQLLMTESASCGIGLCGLGLVDAEAVRNRLGLGAEDVLVHSLLGGGVEVSNVLKPPAEEGGGAPRSLAEELRDFLRARLPGHMVPRLVLKDALPLTPNGKVDRKALLAEAVVSTVEEVYEAPTGNLESVLAEIVQQVLGLEQVSVTRNFFDLGANSRHVVQIHGKLRQALGMDIKVTDAFRYPSIRALAAHLGQAPQGESVTQKGRNRAEARLASRSRRQG</sequence>
<dbReference type="CDD" id="cd02142">
    <property type="entry name" value="McbC_SagB-like_oxidoreductase"/>
    <property type="match status" value="1"/>
</dbReference>
<accession>A0ABY9WVS1</accession>
<dbReference type="CDD" id="cd19535">
    <property type="entry name" value="Cyc_NRPS"/>
    <property type="match status" value="1"/>
</dbReference>
<dbReference type="InterPro" id="IPR023213">
    <property type="entry name" value="CAT-like_dom_sf"/>
</dbReference>
<dbReference type="Gene3D" id="3.30.300.30">
    <property type="match status" value="2"/>
</dbReference>
<gene>
    <name evidence="6" type="ORF">F0U60_24375</name>
</gene>